<name>B9Y917_9FIRM</name>
<gene>
    <name evidence="1" type="ORF">HOLDEFILI_02317</name>
</gene>
<organism evidence="1 2">
    <name type="scientific">Holdemania filiformis DSM 12042</name>
    <dbReference type="NCBI Taxonomy" id="545696"/>
    <lineage>
        <taxon>Bacteria</taxon>
        <taxon>Bacillati</taxon>
        <taxon>Bacillota</taxon>
        <taxon>Erysipelotrichia</taxon>
        <taxon>Erysipelotrichales</taxon>
        <taxon>Erysipelotrichaceae</taxon>
        <taxon>Holdemania</taxon>
    </lineage>
</organism>
<dbReference type="HOGENOM" id="CLU_046682_0_0_9"/>
<reference evidence="1 2" key="2">
    <citation type="submission" date="2009-02" db="EMBL/GenBank/DDBJ databases">
        <title>Draft genome sequence of Holdemania filiformis DSM 12042.</title>
        <authorList>
            <person name="Sudarsanam P."/>
            <person name="Ley R."/>
            <person name="Guruge J."/>
            <person name="Turnbaugh P.J."/>
            <person name="Mahowald M."/>
            <person name="Liep D."/>
            <person name="Gordon J."/>
        </authorList>
    </citation>
    <scope>NUCLEOTIDE SEQUENCE [LARGE SCALE GENOMIC DNA]</scope>
    <source>
        <strain evidence="1 2">DSM 12042</strain>
    </source>
</reference>
<proteinExistence type="predicted"/>
<sequence length="467" mass="54949">MSYSQHYYNCKVNNIEVYFEYNNSVVFDTGEETIAGEGWNTYKCKKLSVITKCELEQYGGPSETHRYSRGDNLVIQGIITFLTGIPLTIYHSDGGSGGIIPIEYEKQENHIKIDDVDYSSDLIIILDRLNKEPELIITLLDRWRKAIYLKEESCDADLYYDEATLSFFHIFELFGESIADELKNKLENNIESMMYQHFKSYYFTEAQTKQMVEQNRKSVNSLLIGDFLNLAIKVKYFLEKYELLDDNVSFFIDNMIKVRNAIAHGRITYQKVFIWPLSPFFNLSKESYENIEFLFFLSAEMISRYIGIGCWEKEWNETKKFLMPPNHIISAFLENSLAIDNFNYGLLVQGNKYNITWRTLFNYYVKKPKKTIRECMEVAMKDSFMNTPIDEDNAPDIFNISIIFADSEDSNIKQKAIENVKTIISNGWYGWSNFKDAYTYLDFYSVTVVWYKEFLINREYLECRNTN</sequence>
<dbReference type="Proteomes" id="UP000005950">
    <property type="component" value="Unassembled WGS sequence"/>
</dbReference>
<accession>B9Y917</accession>
<evidence type="ECO:0000313" key="2">
    <source>
        <dbReference type="Proteomes" id="UP000005950"/>
    </source>
</evidence>
<evidence type="ECO:0008006" key="3">
    <source>
        <dbReference type="Google" id="ProtNLM"/>
    </source>
</evidence>
<comment type="caution">
    <text evidence="1">The sequence shown here is derived from an EMBL/GenBank/DDBJ whole genome shotgun (WGS) entry which is preliminary data.</text>
</comment>
<dbReference type="EMBL" id="ACCF01000135">
    <property type="protein sequence ID" value="EEF67531.1"/>
    <property type="molecule type" value="Genomic_DNA"/>
</dbReference>
<protein>
    <recommendedName>
        <fullName evidence="3">Apea-like HEPN domain-containing protein</fullName>
    </recommendedName>
</protein>
<evidence type="ECO:0000313" key="1">
    <source>
        <dbReference type="EMBL" id="EEF67531.1"/>
    </source>
</evidence>
<dbReference type="AlphaFoldDB" id="B9Y917"/>
<reference evidence="1 2" key="1">
    <citation type="submission" date="2008-12" db="EMBL/GenBank/DDBJ databases">
        <authorList>
            <person name="Fulton L."/>
            <person name="Clifton S."/>
            <person name="Fulton B."/>
            <person name="Xu J."/>
            <person name="Minx P."/>
            <person name="Pepin K.H."/>
            <person name="Johnson M."/>
            <person name="Bhonagiri V."/>
            <person name="Nash W.E."/>
            <person name="Mardis E.R."/>
            <person name="Wilson R.K."/>
        </authorList>
    </citation>
    <scope>NUCLEOTIDE SEQUENCE [LARGE SCALE GENOMIC DNA]</scope>
    <source>
        <strain evidence="1 2">DSM 12042</strain>
    </source>
</reference>
<dbReference type="eggNOG" id="ENOG5032SJT">
    <property type="taxonomic scope" value="Bacteria"/>
</dbReference>